<dbReference type="Proteomes" id="UP000095468">
    <property type="component" value="Unassembled WGS sequence"/>
</dbReference>
<dbReference type="GO" id="GO:0003700">
    <property type="term" value="F:DNA-binding transcription factor activity"/>
    <property type="evidence" value="ECO:0007669"/>
    <property type="project" value="InterPro"/>
</dbReference>
<keyword evidence="3" id="KW-0238">DNA-binding</keyword>
<dbReference type="EMBL" id="CYYP01000010">
    <property type="protein sequence ID" value="CUO21788.1"/>
    <property type="molecule type" value="Genomic_DNA"/>
</dbReference>
<dbReference type="Pfam" id="PF00126">
    <property type="entry name" value="HTH_1"/>
    <property type="match status" value="1"/>
</dbReference>
<dbReference type="InterPro" id="IPR036388">
    <property type="entry name" value="WH-like_DNA-bd_sf"/>
</dbReference>
<comment type="similarity">
    <text evidence="1">Belongs to the LysR transcriptional regulatory family.</text>
</comment>
<evidence type="ECO:0000313" key="6">
    <source>
        <dbReference type="EMBL" id="CUO21788.1"/>
    </source>
</evidence>
<accession>A0A174DCN0</accession>
<gene>
    <name evidence="6" type="primary">cmpR</name>
    <name evidence="6" type="ORF">ERS852381_01221</name>
</gene>
<proteinExistence type="inferred from homology"/>
<keyword evidence="4" id="KW-0804">Transcription</keyword>
<evidence type="ECO:0000313" key="7">
    <source>
        <dbReference type="Proteomes" id="UP000095468"/>
    </source>
</evidence>
<sequence>METNIQKMQVLLETVRAGSFTRAAERLSYSQSGVSRMVGDLEADWGFKVLDRSREGVVLSADGRQVMPAVEALCEEFGRLQRRVDEMRGLMRGKICIGTFSSVATHVLPPVIARFRADHPDVDYELLMGDYSEIEQWVAEGRCDLGFIPREPRGAGMASRPLVQDELMAVVPAGSSLATAEVVSLADLANEQFILLERGSDDEITPLFRRAGLTVRSKLSTWDDYAIMAMVEDGLGVSILPALILRRCQFDVAVRPLEGHPHRQINAIYRTADVSLAAARFLEYL</sequence>
<dbReference type="Gene3D" id="3.40.190.10">
    <property type="entry name" value="Periplasmic binding protein-like II"/>
    <property type="match status" value="2"/>
</dbReference>
<evidence type="ECO:0000256" key="4">
    <source>
        <dbReference type="ARBA" id="ARBA00023163"/>
    </source>
</evidence>
<dbReference type="InterPro" id="IPR036390">
    <property type="entry name" value="WH_DNA-bd_sf"/>
</dbReference>
<dbReference type="Gene3D" id="1.10.10.10">
    <property type="entry name" value="Winged helix-like DNA-binding domain superfamily/Winged helix DNA-binding domain"/>
    <property type="match status" value="1"/>
</dbReference>
<evidence type="ECO:0000256" key="1">
    <source>
        <dbReference type="ARBA" id="ARBA00009437"/>
    </source>
</evidence>
<dbReference type="PROSITE" id="PS50931">
    <property type="entry name" value="HTH_LYSR"/>
    <property type="match status" value="1"/>
</dbReference>
<name>A0A174DCN0_9ACTN</name>
<dbReference type="CDD" id="cd05466">
    <property type="entry name" value="PBP2_LTTR_substrate"/>
    <property type="match status" value="1"/>
</dbReference>
<keyword evidence="2" id="KW-0805">Transcription regulation</keyword>
<organism evidence="6 7">
    <name type="scientific">Collinsella aerofaciens</name>
    <dbReference type="NCBI Taxonomy" id="74426"/>
    <lineage>
        <taxon>Bacteria</taxon>
        <taxon>Bacillati</taxon>
        <taxon>Actinomycetota</taxon>
        <taxon>Coriobacteriia</taxon>
        <taxon>Coriobacteriales</taxon>
        <taxon>Coriobacteriaceae</taxon>
        <taxon>Collinsella</taxon>
    </lineage>
</organism>
<dbReference type="SUPFAM" id="SSF53850">
    <property type="entry name" value="Periplasmic binding protein-like II"/>
    <property type="match status" value="1"/>
</dbReference>
<dbReference type="SUPFAM" id="SSF46785">
    <property type="entry name" value="Winged helix' DNA-binding domain"/>
    <property type="match status" value="1"/>
</dbReference>
<dbReference type="AlphaFoldDB" id="A0A174DCN0"/>
<dbReference type="PANTHER" id="PTHR30346">
    <property type="entry name" value="TRANSCRIPTIONAL DUAL REGULATOR HCAR-RELATED"/>
    <property type="match status" value="1"/>
</dbReference>
<evidence type="ECO:0000256" key="2">
    <source>
        <dbReference type="ARBA" id="ARBA00023015"/>
    </source>
</evidence>
<dbReference type="GO" id="GO:0003677">
    <property type="term" value="F:DNA binding"/>
    <property type="evidence" value="ECO:0007669"/>
    <property type="project" value="UniProtKB-KW"/>
</dbReference>
<dbReference type="InterPro" id="IPR005119">
    <property type="entry name" value="LysR_subst-bd"/>
</dbReference>
<dbReference type="RefSeq" id="WP_070100750.1">
    <property type="nucleotide sequence ID" value="NZ_CYYP01000010.1"/>
</dbReference>
<dbReference type="InterPro" id="IPR000847">
    <property type="entry name" value="LysR_HTH_N"/>
</dbReference>
<evidence type="ECO:0000259" key="5">
    <source>
        <dbReference type="PROSITE" id="PS50931"/>
    </source>
</evidence>
<dbReference type="GO" id="GO:0032993">
    <property type="term" value="C:protein-DNA complex"/>
    <property type="evidence" value="ECO:0007669"/>
    <property type="project" value="TreeGrafter"/>
</dbReference>
<dbReference type="PANTHER" id="PTHR30346:SF0">
    <property type="entry name" value="HCA OPERON TRANSCRIPTIONAL ACTIVATOR HCAR"/>
    <property type="match status" value="1"/>
</dbReference>
<reference evidence="6 7" key="1">
    <citation type="submission" date="2015-09" db="EMBL/GenBank/DDBJ databases">
        <authorList>
            <consortium name="Pathogen Informatics"/>
        </authorList>
    </citation>
    <scope>NUCLEOTIDE SEQUENCE [LARGE SCALE GENOMIC DNA]</scope>
    <source>
        <strain evidence="6 7">2789STDY5608823</strain>
    </source>
</reference>
<evidence type="ECO:0000256" key="3">
    <source>
        <dbReference type="ARBA" id="ARBA00023125"/>
    </source>
</evidence>
<dbReference type="Pfam" id="PF03466">
    <property type="entry name" value="LysR_substrate"/>
    <property type="match status" value="1"/>
</dbReference>
<feature type="domain" description="HTH lysR-type" evidence="5">
    <location>
        <begin position="3"/>
        <end position="60"/>
    </location>
</feature>
<protein>
    <submittedName>
        <fullName evidence="6">HTH-type transcriptional activator CmpR</fullName>
    </submittedName>
</protein>